<evidence type="ECO:0000313" key="1">
    <source>
        <dbReference type="EMBL" id="KAF2574871.1"/>
    </source>
</evidence>
<dbReference type="EMBL" id="QGKY02001015">
    <property type="protein sequence ID" value="KAF2574871.1"/>
    <property type="molecule type" value="Genomic_DNA"/>
</dbReference>
<proteinExistence type="predicted"/>
<gene>
    <name evidence="1" type="ORF">F2Q70_00002079</name>
</gene>
<dbReference type="AlphaFoldDB" id="A0A8S9IY66"/>
<comment type="caution">
    <text evidence="1">The sequence shown here is derived from an EMBL/GenBank/DDBJ whole genome shotgun (WGS) entry which is preliminary data.</text>
</comment>
<name>A0A8S9IY66_BRACR</name>
<reference evidence="1" key="1">
    <citation type="submission" date="2019-12" db="EMBL/GenBank/DDBJ databases">
        <title>Genome sequencing and annotation of Brassica cretica.</title>
        <authorList>
            <person name="Studholme D.J."/>
            <person name="Sarris P.F."/>
        </authorList>
    </citation>
    <scope>NUCLEOTIDE SEQUENCE</scope>
    <source>
        <strain evidence="1">PFS-102/07</strain>
        <tissue evidence="1">Leaf</tissue>
    </source>
</reference>
<protein>
    <submittedName>
        <fullName evidence="1">Uncharacterized protein</fullName>
    </submittedName>
</protein>
<organism evidence="1">
    <name type="scientific">Brassica cretica</name>
    <name type="common">Mustard</name>
    <dbReference type="NCBI Taxonomy" id="69181"/>
    <lineage>
        <taxon>Eukaryota</taxon>
        <taxon>Viridiplantae</taxon>
        <taxon>Streptophyta</taxon>
        <taxon>Embryophyta</taxon>
        <taxon>Tracheophyta</taxon>
        <taxon>Spermatophyta</taxon>
        <taxon>Magnoliopsida</taxon>
        <taxon>eudicotyledons</taxon>
        <taxon>Gunneridae</taxon>
        <taxon>Pentapetalae</taxon>
        <taxon>rosids</taxon>
        <taxon>malvids</taxon>
        <taxon>Brassicales</taxon>
        <taxon>Brassicaceae</taxon>
        <taxon>Brassiceae</taxon>
        <taxon>Brassica</taxon>
    </lineage>
</organism>
<accession>A0A8S9IY66</accession>
<sequence>MSIFFSMTIVNGFVYFMLRVRRSKNQQVSISPMLSNKGMTGYSLGVRKAEFIDSAGFVVLMSYLNPGN</sequence>